<evidence type="ECO:0000256" key="1">
    <source>
        <dbReference type="SAM" id="MobiDB-lite"/>
    </source>
</evidence>
<feature type="region of interest" description="Disordered" evidence="1">
    <location>
        <begin position="1"/>
        <end position="21"/>
    </location>
</feature>
<accession>X1KS66</accession>
<evidence type="ECO:0008006" key="3">
    <source>
        <dbReference type="Google" id="ProtNLM"/>
    </source>
</evidence>
<comment type="caution">
    <text evidence="2">The sequence shown here is derived from an EMBL/GenBank/DDBJ whole genome shotgun (WGS) entry which is preliminary data.</text>
</comment>
<feature type="non-terminal residue" evidence="2">
    <location>
        <position position="1"/>
    </location>
</feature>
<name>X1KS66_9ZZZZ</name>
<reference evidence="2" key="1">
    <citation type="journal article" date="2014" name="Front. Microbiol.">
        <title>High frequency of phylogenetically diverse reductive dehalogenase-homologous genes in deep subseafloor sedimentary metagenomes.</title>
        <authorList>
            <person name="Kawai M."/>
            <person name="Futagami T."/>
            <person name="Toyoda A."/>
            <person name="Takaki Y."/>
            <person name="Nishi S."/>
            <person name="Hori S."/>
            <person name="Arai W."/>
            <person name="Tsubouchi T."/>
            <person name="Morono Y."/>
            <person name="Uchiyama I."/>
            <person name="Ito T."/>
            <person name="Fujiyama A."/>
            <person name="Inagaki F."/>
            <person name="Takami H."/>
        </authorList>
    </citation>
    <scope>NUCLEOTIDE SEQUENCE</scope>
    <source>
        <strain evidence="2">Expedition CK06-06</strain>
    </source>
</reference>
<dbReference type="InterPro" id="IPR008979">
    <property type="entry name" value="Galactose-bd-like_sf"/>
</dbReference>
<gene>
    <name evidence="2" type="ORF">S03H2_63432</name>
</gene>
<organism evidence="2">
    <name type="scientific">marine sediment metagenome</name>
    <dbReference type="NCBI Taxonomy" id="412755"/>
    <lineage>
        <taxon>unclassified sequences</taxon>
        <taxon>metagenomes</taxon>
        <taxon>ecological metagenomes</taxon>
    </lineage>
</organism>
<proteinExistence type="predicted"/>
<feature type="non-terminal residue" evidence="2">
    <location>
        <position position="226"/>
    </location>
</feature>
<dbReference type="EMBL" id="BARU01041103">
    <property type="protein sequence ID" value="GAH84858.1"/>
    <property type="molecule type" value="Genomic_DNA"/>
</dbReference>
<evidence type="ECO:0000313" key="2">
    <source>
        <dbReference type="EMBL" id="GAH84858.1"/>
    </source>
</evidence>
<dbReference type="AlphaFoldDB" id="X1KS66"/>
<dbReference type="SUPFAM" id="SSF49785">
    <property type="entry name" value="Galactose-binding domain-like"/>
    <property type="match status" value="1"/>
</dbReference>
<protein>
    <recommendedName>
        <fullName evidence="3">MAM domain-containing protein</fullName>
    </recommendedName>
</protein>
<dbReference type="Gene3D" id="2.60.120.260">
    <property type="entry name" value="Galactose-binding domain-like"/>
    <property type="match status" value="1"/>
</dbReference>
<sequence>WKDGEGWTNPPPGWGGNGTGSVVDVNTTTVHGGGRSLVFWYDNDGTNYLGTPDKAYYSEAIANTLELPIGSKDWTAAKALSLWFYGDPNNDADEQMYVKLNDGSEVVYDGDAGDVQKAEWQQWNIALSDFGVNLQNVATVCIGFGDENNTQPGGSGGVYFDDIRLYPSRCVLSQRSDDFARFDYVEDCVVDYKEVAAMAEKWLVVVLDPITITTITVPNSDFEEMY</sequence>